<dbReference type="AlphaFoldDB" id="A0A3G9JSL4"/>
<accession>A0A3G9JSL4</accession>
<dbReference type="SMART" id="SM00287">
    <property type="entry name" value="SH3b"/>
    <property type="match status" value="1"/>
</dbReference>
<proteinExistence type="predicted"/>
<sequence length="259" mass="27884">MKSKKRIFALVLTLCLAIGAAAFAHGLTTSASSNGREIYNLLTTKYGFNGAQASGIVSNIYYESGFNPNAGGVCYGLVQWTGARKSAMRRYAGRLGYSGSSVKGQVAYLVHELKTSERAAYSRIKAAPNNASGAYSSGYAFCYYFERPANKLSRSRQRGNKARSFFAQYKGSKAAGKASSASTSAVKANKSSKTYKPGTYKLRLTMTLRAKPSVNSSAVGSVAKGKKVKVTTIKNKKWAAYKVNGKTKYFSLKYATKVA</sequence>
<reference evidence="3 4" key="1">
    <citation type="submission" date="2018-11" db="EMBL/GenBank/DDBJ databases">
        <title>Novel Erysipelotrichaceae bacterium isolated from small intestine of a swine.</title>
        <authorList>
            <person name="Kim J.S."/>
            <person name="Choe H."/>
            <person name="Lee Y.R."/>
            <person name="Kim K.M."/>
            <person name="Park D.S."/>
        </authorList>
    </citation>
    <scope>NUCLEOTIDE SEQUENCE [LARGE SCALE GENOMIC DNA]</scope>
    <source>
        <strain evidence="3 4">SG0102</strain>
    </source>
</reference>
<evidence type="ECO:0000256" key="1">
    <source>
        <dbReference type="SAM" id="SignalP"/>
    </source>
</evidence>
<dbReference type="RefSeq" id="WP_125120153.1">
    <property type="nucleotide sequence ID" value="NZ_AP019309.1"/>
</dbReference>
<name>A0A3G9JSL4_9FIRM</name>
<feature type="signal peptide" evidence="1">
    <location>
        <begin position="1"/>
        <end position="24"/>
    </location>
</feature>
<protein>
    <recommendedName>
        <fullName evidence="2">SH3b domain-containing protein</fullName>
    </recommendedName>
</protein>
<dbReference type="InterPro" id="IPR003646">
    <property type="entry name" value="SH3-like_bac-type"/>
</dbReference>
<dbReference type="Pfam" id="PF18013">
    <property type="entry name" value="Phage_lysozyme2"/>
    <property type="match status" value="1"/>
</dbReference>
<gene>
    <name evidence="3" type="ORF">SG0102_23620</name>
</gene>
<keyword evidence="4" id="KW-1185">Reference proteome</keyword>
<dbReference type="Gene3D" id="2.30.30.40">
    <property type="entry name" value="SH3 Domains"/>
    <property type="match status" value="1"/>
</dbReference>
<evidence type="ECO:0000313" key="3">
    <source>
        <dbReference type="EMBL" id="BBH27428.1"/>
    </source>
</evidence>
<evidence type="ECO:0000259" key="2">
    <source>
        <dbReference type="SMART" id="SM00287"/>
    </source>
</evidence>
<dbReference type="Proteomes" id="UP000268059">
    <property type="component" value="Chromosome"/>
</dbReference>
<dbReference type="InParanoid" id="A0A3G9JSL4"/>
<organism evidence="3 4">
    <name type="scientific">Intestinibaculum porci</name>
    <dbReference type="NCBI Taxonomy" id="2487118"/>
    <lineage>
        <taxon>Bacteria</taxon>
        <taxon>Bacillati</taxon>
        <taxon>Bacillota</taxon>
        <taxon>Erysipelotrichia</taxon>
        <taxon>Erysipelotrichales</taxon>
        <taxon>Erysipelotrichaceae</taxon>
        <taxon>Intestinibaculum</taxon>
    </lineage>
</organism>
<keyword evidence="1" id="KW-0732">Signal</keyword>
<dbReference type="KEGG" id="ebm:SG0102_23620"/>
<dbReference type="InterPro" id="IPR041219">
    <property type="entry name" value="Phage_lysozyme2"/>
</dbReference>
<dbReference type="Gene3D" id="1.10.530.10">
    <property type="match status" value="1"/>
</dbReference>
<evidence type="ECO:0000313" key="4">
    <source>
        <dbReference type="Proteomes" id="UP000268059"/>
    </source>
</evidence>
<feature type="domain" description="SH3b" evidence="2">
    <location>
        <begin position="195"/>
        <end position="259"/>
    </location>
</feature>
<dbReference type="EMBL" id="AP019309">
    <property type="protein sequence ID" value="BBH27428.1"/>
    <property type="molecule type" value="Genomic_DNA"/>
</dbReference>
<dbReference type="OrthoDB" id="1998825at2"/>
<feature type="chain" id="PRO_5039298896" description="SH3b domain-containing protein" evidence="1">
    <location>
        <begin position="25"/>
        <end position="259"/>
    </location>
</feature>